<keyword evidence="1" id="KW-0472">Membrane</keyword>
<feature type="transmembrane region" description="Helical" evidence="1">
    <location>
        <begin position="112"/>
        <end position="131"/>
    </location>
</feature>
<sequence length="146" mass="15795">MKKSWKALLADLLGGGILVLLVFGILAVLALVSGTLMGFLGFRYESFGSLLLYFLFVLLTGLPLDLVASALPRSLVFLKRLSPGAGLILFVVLDILSTVLPMSLGDVLMERVSASATSILVVALLCTVTSIKEFQEKLRRDQERPL</sequence>
<comment type="caution">
    <text evidence="2">The sequence shown here is derived from an EMBL/GenBank/DDBJ whole genome shotgun (WGS) entry which is preliminary data.</text>
</comment>
<dbReference type="AlphaFoldDB" id="A0A9D2T091"/>
<dbReference type="Pfam" id="PF14184">
    <property type="entry name" value="YrvL"/>
    <property type="match status" value="1"/>
</dbReference>
<dbReference type="Proteomes" id="UP000823882">
    <property type="component" value="Unassembled WGS sequence"/>
</dbReference>
<evidence type="ECO:0000256" key="1">
    <source>
        <dbReference type="SAM" id="Phobius"/>
    </source>
</evidence>
<dbReference type="InterPro" id="IPR025912">
    <property type="entry name" value="YrvL"/>
</dbReference>
<keyword evidence="1" id="KW-1133">Transmembrane helix</keyword>
<evidence type="ECO:0000313" key="2">
    <source>
        <dbReference type="EMBL" id="HJC41682.1"/>
    </source>
</evidence>
<proteinExistence type="predicted"/>
<keyword evidence="1" id="KW-0812">Transmembrane</keyword>
<accession>A0A9D2T091</accession>
<protein>
    <submittedName>
        <fullName evidence="2">Regulatory YrvL family protein</fullName>
    </submittedName>
</protein>
<name>A0A9D2T091_9FIRM</name>
<feature type="transmembrane region" description="Helical" evidence="1">
    <location>
        <begin position="12"/>
        <end position="39"/>
    </location>
</feature>
<gene>
    <name evidence="2" type="ORF">H9701_09065</name>
</gene>
<dbReference type="EMBL" id="DWWJ01000163">
    <property type="protein sequence ID" value="HJC41682.1"/>
    <property type="molecule type" value="Genomic_DNA"/>
</dbReference>
<reference evidence="2" key="1">
    <citation type="journal article" date="2021" name="PeerJ">
        <title>Extensive microbial diversity within the chicken gut microbiome revealed by metagenomics and culture.</title>
        <authorList>
            <person name="Gilroy R."/>
            <person name="Ravi A."/>
            <person name="Getino M."/>
            <person name="Pursley I."/>
            <person name="Horton D.L."/>
            <person name="Alikhan N.F."/>
            <person name="Baker D."/>
            <person name="Gharbi K."/>
            <person name="Hall N."/>
            <person name="Watson M."/>
            <person name="Adriaenssens E.M."/>
            <person name="Foster-Nyarko E."/>
            <person name="Jarju S."/>
            <person name="Secka A."/>
            <person name="Antonio M."/>
            <person name="Oren A."/>
            <person name="Chaudhuri R.R."/>
            <person name="La Ragione R."/>
            <person name="Hildebrand F."/>
            <person name="Pallen M.J."/>
        </authorList>
    </citation>
    <scope>NUCLEOTIDE SEQUENCE</scope>
    <source>
        <strain evidence="2">CHK186-1790</strain>
    </source>
</reference>
<organism evidence="2 3">
    <name type="scientific">Candidatus Intestinimonas pullistercoris</name>
    <dbReference type="NCBI Taxonomy" id="2838623"/>
    <lineage>
        <taxon>Bacteria</taxon>
        <taxon>Bacillati</taxon>
        <taxon>Bacillota</taxon>
        <taxon>Clostridia</taxon>
        <taxon>Eubacteriales</taxon>
        <taxon>Intestinimonas</taxon>
    </lineage>
</organism>
<feature type="transmembrane region" description="Helical" evidence="1">
    <location>
        <begin position="83"/>
        <end position="100"/>
    </location>
</feature>
<evidence type="ECO:0000313" key="3">
    <source>
        <dbReference type="Proteomes" id="UP000823882"/>
    </source>
</evidence>
<feature type="transmembrane region" description="Helical" evidence="1">
    <location>
        <begin position="51"/>
        <end position="71"/>
    </location>
</feature>
<reference evidence="2" key="2">
    <citation type="submission" date="2021-04" db="EMBL/GenBank/DDBJ databases">
        <authorList>
            <person name="Gilroy R."/>
        </authorList>
    </citation>
    <scope>NUCLEOTIDE SEQUENCE</scope>
    <source>
        <strain evidence="2">CHK186-1790</strain>
    </source>
</reference>